<comment type="similarity">
    <text evidence="3">Belongs to the trans-sulfuration enzymes family.</text>
</comment>
<evidence type="ECO:0000256" key="2">
    <source>
        <dbReference type="ARBA" id="ARBA00022898"/>
    </source>
</evidence>
<dbReference type="GO" id="GO:0019343">
    <property type="term" value="P:cysteine biosynthetic process via cystathionine"/>
    <property type="evidence" value="ECO:0007669"/>
    <property type="project" value="TreeGrafter"/>
</dbReference>
<dbReference type="Pfam" id="PF01053">
    <property type="entry name" value="Cys_Met_Meta_PP"/>
    <property type="match status" value="1"/>
</dbReference>
<evidence type="ECO:0000256" key="4">
    <source>
        <dbReference type="SAM" id="MobiDB-lite"/>
    </source>
</evidence>
<dbReference type="InterPro" id="IPR015424">
    <property type="entry name" value="PyrdxlP-dep_Trfase"/>
</dbReference>
<evidence type="ECO:0000313" key="5">
    <source>
        <dbReference type="EMBL" id="AKJ05219.1"/>
    </source>
</evidence>
<reference evidence="5 6" key="1">
    <citation type="submission" date="2015-05" db="EMBL/GenBank/DDBJ databases">
        <title>Genome assembly of Archangium gephyra DSM 2261.</title>
        <authorList>
            <person name="Sharma G."/>
            <person name="Subramanian S."/>
        </authorList>
    </citation>
    <scope>NUCLEOTIDE SEQUENCE [LARGE SCALE GENOMIC DNA]</scope>
    <source>
        <strain evidence="5 6">DSM 2261</strain>
    </source>
</reference>
<dbReference type="KEGG" id="age:AA314_06845"/>
<dbReference type="Gene3D" id="3.90.1150.10">
    <property type="entry name" value="Aspartate Aminotransferase, domain 1"/>
    <property type="match status" value="1"/>
</dbReference>
<dbReference type="InterPro" id="IPR015422">
    <property type="entry name" value="PyrdxlP-dep_Trfase_small"/>
</dbReference>
<comment type="cofactor">
    <cofactor evidence="1 3">
        <name>pyridoxal 5'-phosphate</name>
        <dbReference type="ChEBI" id="CHEBI:597326"/>
    </cofactor>
</comment>
<dbReference type="GO" id="GO:0004123">
    <property type="term" value="F:cystathionine gamma-lyase activity"/>
    <property type="evidence" value="ECO:0007669"/>
    <property type="project" value="TreeGrafter"/>
</dbReference>
<dbReference type="PANTHER" id="PTHR11808:SF85">
    <property type="entry name" value="CYSTATHIONINE GAMMA-LYASE-RELATED"/>
    <property type="match status" value="1"/>
</dbReference>
<organism evidence="5 6">
    <name type="scientific">Archangium gephyra</name>
    <dbReference type="NCBI Taxonomy" id="48"/>
    <lineage>
        <taxon>Bacteria</taxon>
        <taxon>Pseudomonadati</taxon>
        <taxon>Myxococcota</taxon>
        <taxon>Myxococcia</taxon>
        <taxon>Myxococcales</taxon>
        <taxon>Cystobacterineae</taxon>
        <taxon>Archangiaceae</taxon>
        <taxon>Archangium</taxon>
    </lineage>
</organism>
<feature type="region of interest" description="Disordered" evidence="4">
    <location>
        <begin position="74"/>
        <end position="95"/>
    </location>
</feature>
<evidence type="ECO:0000313" key="6">
    <source>
        <dbReference type="Proteomes" id="UP000035579"/>
    </source>
</evidence>
<dbReference type="InterPro" id="IPR000277">
    <property type="entry name" value="Cys/Met-Metab_PyrdxlP-dep_enz"/>
</dbReference>
<gene>
    <name evidence="5" type="ORF">AA314_06845</name>
</gene>
<dbReference type="AlphaFoldDB" id="A0AAC8QD00"/>
<dbReference type="Proteomes" id="UP000035579">
    <property type="component" value="Chromosome"/>
</dbReference>
<dbReference type="PANTHER" id="PTHR11808">
    <property type="entry name" value="TRANS-SULFURATION ENZYME FAMILY MEMBER"/>
    <property type="match status" value="1"/>
</dbReference>
<dbReference type="SUPFAM" id="SSF53383">
    <property type="entry name" value="PLP-dependent transferases"/>
    <property type="match status" value="1"/>
</dbReference>
<dbReference type="GO" id="GO:0030170">
    <property type="term" value="F:pyridoxal phosphate binding"/>
    <property type="evidence" value="ECO:0007669"/>
    <property type="project" value="InterPro"/>
</dbReference>
<protein>
    <submittedName>
        <fullName evidence="5">Methionine gamma-lyase</fullName>
    </submittedName>
</protein>
<accession>A0AAC8QD00</accession>
<dbReference type="EMBL" id="CP011509">
    <property type="protein sequence ID" value="AKJ05219.1"/>
    <property type="molecule type" value="Genomic_DNA"/>
</dbReference>
<dbReference type="GO" id="GO:0019346">
    <property type="term" value="P:transsulfuration"/>
    <property type="evidence" value="ECO:0007669"/>
    <property type="project" value="InterPro"/>
</dbReference>
<proteinExistence type="inferred from homology"/>
<evidence type="ECO:0000256" key="3">
    <source>
        <dbReference type="RuleBase" id="RU362118"/>
    </source>
</evidence>
<dbReference type="GO" id="GO:0005737">
    <property type="term" value="C:cytoplasm"/>
    <property type="evidence" value="ECO:0007669"/>
    <property type="project" value="TreeGrafter"/>
</dbReference>
<name>A0AAC8QD00_9BACT</name>
<evidence type="ECO:0000256" key="1">
    <source>
        <dbReference type="ARBA" id="ARBA00001933"/>
    </source>
</evidence>
<sequence>MMERVELLTPAVSLGSVDSLIQHPASLTHRVVDEKLREASGISAGMLRVSVGLESPEDLWADLQRALEGVRLLGHGGGEGSEKSRCPSGDAVLVG</sequence>
<keyword evidence="2 3" id="KW-0663">Pyridoxal phosphate</keyword>